<comment type="caution">
    <text evidence="1">The sequence shown here is derived from an EMBL/GenBank/DDBJ whole genome shotgun (WGS) entry which is preliminary data.</text>
</comment>
<accession>A0A2W5MY15</accession>
<proteinExistence type="predicted"/>
<evidence type="ECO:0000313" key="2">
    <source>
        <dbReference type="Proteomes" id="UP000249417"/>
    </source>
</evidence>
<organism evidence="1 2">
    <name type="scientific">Micavibrio aeruginosavorus</name>
    <dbReference type="NCBI Taxonomy" id="349221"/>
    <lineage>
        <taxon>Bacteria</taxon>
        <taxon>Pseudomonadati</taxon>
        <taxon>Bdellovibrionota</taxon>
        <taxon>Bdellovibrionia</taxon>
        <taxon>Bdellovibrionales</taxon>
        <taxon>Pseudobdellovibrionaceae</taxon>
        <taxon>Micavibrio</taxon>
    </lineage>
</organism>
<name>A0A2W5MY15_9BACT</name>
<sequence>MATLHINWHAKPALGFTRQGKFLKRDKVTISGTVSSPVTAPLDADYATVWADAACAIRCDGNAADDSASRAIAALFTDQITEIVAGKTTITAITI</sequence>
<reference evidence="1 2" key="1">
    <citation type="submission" date="2017-08" db="EMBL/GenBank/DDBJ databases">
        <title>Infants hospitalized years apart are colonized by the same room-sourced microbial strains.</title>
        <authorList>
            <person name="Brooks B."/>
            <person name="Olm M.R."/>
            <person name="Firek B.A."/>
            <person name="Baker R."/>
            <person name="Thomas B.C."/>
            <person name="Morowitz M.J."/>
            <person name="Banfield J.F."/>
        </authorList>
    </citation>
    <scope>NUCLEOTIDE SEQUENCE [LARGE SCALE GENOMIC DNA]</scope>
    <source>
        <strain evidence="1">S2_005_002_R2_29</strain>
    </source>
</reference>
<gene>
    <name evidence="1" type="ORF">DI551_07980</name>
</gene>
<dbReference type="AlphaFoldDB" id="A0A2W5MY15"/>
<evidence type="ECO:0000313" key="1">
    <source>
        <dbReference type="EMBL" id="PZQ45238.1"/>
    </source>
</evidence>
<dbReference type="Proteomes" id="UP000249417">
    <property type="component" value="Unassembled WGS sequence"/>
</dbReference>
<dbReference type="EMBL" id="QFQB01000057">
    <property type="protein sequence ID" value="PZQ45238.1"/>
    <property type="molecule type" value="Genomic_DNA"/>
</dbReference>
<protein>
    <submittedName>
        <fullName evidence="1">Uncharacterized protein</fullName>
    </submittedName>
</protein>